<keyword evidence="2" id="KW-1185">Reference proteome</keyword>
<dbReference type="EMBL" id="WTXG01000021">
    <property type="protein sequence ID" value="KAI0299718.1"/>
    <property type="molecule type" value="Genomic_DNA"/>
</dbReference>
<organism evidence="1 2">
    <name type="scientific">Multifurca ochricompacta</name>
    <dbReference type="NCBI Taxonomy" id="376703"/>
    <lineage>
        <taxon>Eukaryota</taxon>
        <taxon>Fungi</taxon>
        <taxon>Dikarya</taxon>
        <taxon>Basidiomycota</taxon>
        <taxon>Agaricomycotina</taxon>
        <taxon>Agaricomycetes</taxon>
        <taxon>Russulales</taxon>
        <taxon>Russulaceae</taxon>
        <taxon>Multifurca</taxon>
    </lineage>
</organism>
<gene>
    <name evidence="1" type="ORF">B0F90DRAFT_1668559</name>
</gene>
<proteinExistence type="predicted"/>
<evidence type="ECO:0000313" key="1">
    <source>
        <dbReference type="EMBL" id="KAI0299718.1"/>
    </source>
</evidence>
<sequence length="213" mass="23331">MALQVQCGVATSKGRKKQKSALQDQIVRDTLQAAGFRLPLEVDGNEELEETNPLKPTMRKATSTDGSPVVLKLVDANTNELKIIGKCLIDRRVGRGKNLQKLSRLLLRENPSSANGVLDHYECGSAGLVGREGIKRSASKGGGGWNTVFITIPMTLQPRKTLVMPLSTLTPKVDFSRPFFAFHAAFFAGDVRGNLIHNEGRKGWQDFLETSKV</sequence>
<reference evidence="1" key="1">
    <citation type="journal article" date="2022" name="New Phytol.">
        <title>Evolutionary transition to the ectomycorrhizal habit in the genomes of a hyperdiverse lineage of mushroom-forming fungi.</title>
        <authorList>
            <person name="Looney B."/>
            <person name="Miyauchi S."/>
            <person name="Morin E."/>
            <person name="Drula E."/>
            <person name="Courty P.E."/>
            <person name="Kohler A."/>
            <person name="Kuo A."/>
            <person name="LaButti K."/>
            <person name="Pangilinan J."/>
            <person name="Lipzen A."/>
            <person name="Riley R."/>
            <person name="Andreopoulos W."/>
            <person name="He G."/>
            <person name="Johnson J."/>
            <person name="Nolan M."/>
            <person name="Tritt A."/>
            <person name="Barry K.W."/>
            <person name="Grigoriev I.V."/>
            <person name="Nagy L.G."/>
            <person name="Hibbett D."/>
            <person name="Henrissat B."/>
            <person name="Matheny P.B."/>
            <person name="Labbe J."/>
            <person name="Martin F.M."/>
        </authorList>
    </citation>
    <scope>NUCLEOTIDE SEQUENCE</scope>
    <source>
        <strain evidence="1">BPL690</strain>
    </source>
</reference>
<accession>A0AAD4M370</accession>
<protein>
    <submittedName>
        <fullName evidence="1">Uncharacterized protein</fullName>
    </submittedName>
</protein>
<name>A0AAD4M370_9AGAM</name>
<dbReference type="AlphaFoldDB" id="A0AAD4M370"/>
<dbReference type="Proteomes" id="UP001203297">
    <property type="component" value="Unassembled WGS sequence"/>
</dbReference>
<comment type="caution">
    <text evidence="1">The sequence shown here is derived from an EMBL/GenBank/DDBJ whole genome shotgun (WGS) entry which is preliminary data.</text>
</comment>
<evidence type="ECO:0000313" key="2">
    <source>
        <dbReference type="Proteomes" id="UP001203297"/>
    </source>
</evidence>